<dbReference type="SUPFAM" id="SSF89550">
    <property type="entry name" value="PHP domain-like"/>
    <property type="match status" value="1"/>
</dbReference>
<dbReference type="Pfam" id="PF02811">
    <property type="entry name" value="PHP"/>
    <property type="match status" value="1"/>
</dbReference>
<feature type="domain" description="Polymerase/histidinol phosphatase N-terminal" evidence="2">
    <location>
        <begin position="42"/>
        <end position="130"/>
    </location>
</feature>
<feature type="region of interest" description="Disordered" evidence="1">
    <location>
        <begin position="1"/>
        <end position="22"/>
    </location>
</feature>
<dbReference type="InterPro" id="IPR016195">
    <property type="entry name" value="Pol/histidinol_Pase-like"/>
</dbReference>
<evidence type="ECO:0000313" key="4">
    <source>
        <dbReference type="Proteomes" id="UP000050465"/>
    </source>
</evidence>
<dbReference type="InterPro" id="IPR004013">
    <property type="entry name" value="PHP_dom"/>
</dbReference>
<protein>
    <submittedName>
        <fullName evidence="3">Putative metal-dependent phosphoesterases (PHP family)</fullName>
    </submittedName>
</protein>
<evidence type="ECO:0000259" key="2">
    <source>
        <dbReference type="SMART" id="SM00481"/>
    </source>
</evidence>
<dbReference type="GO" id="GO:0035312">
    <property type="term" value="F:5'-3' DNA exonuclease activity"/>
    <property type="evidence" value="ECO:0007669"/>
    <property type="project" value="TreeGrafter"/>
</dbReference>
<dbReference type="PATRIC" id="fig|1666911.3.peg.4070"/>
<proteinExistence type="predicted"/>
<dbReference type="Gene3D" id="3.20.20.140">
    <property type="entry name" value="Metal-dependent hydrolases"/>
    <property type="match status" value="1"/>
</dbReference>
<dbReference type="CDD" id="cd07438">
    <property type="entry name" value="PHP_HisPPase_AMP"/>
    <property type="match status" value="1"/>
</dbReference>
<dbReference type="PANTHER" id="PTHR42924">
    <property type="entry name" value="EXONUCLEASE"/>
    <property type="match status" value="1"/>
</dbReference>
<dbReference type="Proteomes" id="UP000050465">
    <property type="component" value="Unassembled WGS sequence"/>
</dbReference>
<dbReference type="InterPro" id="IPR052018">
    <property type="entry name" value="PHP_domain"/>
</dbReference>
<gene>
    <name evidence="3" type="ORF">HLUCCA11_08455</name>
</gene>
<dbReference type="AlphaFoldDB" id="A0A0P7YXD9"/>
<dbReference type="STRING" id="1666911.HLUCCA11_08455"/>
<dbReference type="GO" id="GO:0004534">
    <property type="term" value="F:5'-3' RNA exonuclease activity"/>
    <property type="evidence" value="ECO:0007669"/>
    <property type="project" value="TreeGrafter"/>
</dbReference>
<sequence>MSANPADRASEQKETHRTATQDSLLLREVLQNINAQSCPKTYNFHMHTNCSDGKLTPAELMAQAVEIGLQGMAITDHHNIQGYRKAKQWMEDWRWHNPSSWSRKRQAKGKGSSVKSLPKLWAGVEITSSLADTDVHILGYAFKPSDKGMAPYLQGAAPKGTDRQADRVIQAIQAAGGIAILAHPVRYRTDEITLIRAAARLGIDGVETYYAYDNPKVWRPSPVKTERVQALAAEHRLLSSCGTDTHGTVLTKRL</sequence>
<accession>A0A0P7YXD9</accession>
<name>A0A0P7YXD9_9CYAN</name>
<dbReference type="InterPro" id="IPR003141">
    <property type="entry name" value="Pol/His_phosphatase_N"/>
</dbReference>
<dbReference type="EMBL" id="LJZR01000009">
    <property type="protein sequence ID" value="KPQ35916.1"/>
    <property type="molecule type" value="Genomic_DNA"/>
</dbReference>
<evidence type="ECO:0000256" key="1">
    <source>
        <dbReference type="SAM" id="MobiDB-lite"/>
    </source>
</evidence>
<dbReference type="PANTHER" id="PTHR42924:SF3">
    <property type="entry name" value="POLYMERASE_HISTIDINOL PHOSPHATASE N-TERMINAL DOMAIN-CONTAINING PROTEIN"/>
    <property type="match status" value="1"/>
</dbReference>
<feature type="compositionally biased region" description="Basic and acidic residues" evidence="1">
    <location>
        <begin position="8"/>
        <end position="19"/>
    </location>
</feature>
<organism evidence="3 4">
    <name type="scientific">Phormidesmis priestleyi Ana</name>
    <dbReference type="NCBI Taxonomy" id="1666911"/>
    <lineage>
        <taxon>Bacteria</taxon>
        <taxon>Bacillati</taxon>
        <taxon>Cyanobacteriota</taxon>
        <taxon>Cyanophyceae</taxon>
        <taxon>Leptolyngbyales</taxon>
        <taxon>Leptolyngbyaceae</taxon>
        <taxon>Phormidesmis</taxon>
    </lineage>
</organism>
<comment type="caution">
    <text evidence="3">The sequence shown here is derived from an EMBL/GenBank/DDBJ whole genome shotgun (WGS) entry which is preliminary data.</text>
</comment>
<reference evidence="3 4" key="1">
    <citation type="submission" date="2015-09" db="EMBL/GenBank/DDBJ databases">
        <title>Identification and resolution of microdiversity through metagenomic sequencing of parallel consortia.</title>
        <authorList>
            <person name="Nelson W.C."/>
            <person name="Romine M.F."/>
            <person name="Lindemann S.R."/>
        </authorList>
    </citation>
    <scope>NUCLEOTIDE SEQUENCE [LARGE SCALE GENOMIC DNA]</scope>
    <source>
        <strain evidence="3">Ana</strain>
    </source>
</reference>
<evidence type="ECO:0000313" key="3">
    <source>
        <dbReference type="EMBL" id="KPQ35916.1"/>
    </source>
</evidence>
<dbReference type="SMART" id="SM00481">
    <property type="entry name" value="POLIIIAc"/>
    <property type="match status" value="1"/>
</dbReference>